<reference evidence="1 2" key="1">
    <citation type="submission" date="2012-10" db="EMBL/GenBank/DDBJ databases">
        <authorList>
            <person name="Genoscope - CEA"/>
        </authorList>
    </citation>
    <scope>NUCLEOTIDE SEQUENCE [LARGE SCALE GENOMIC DNA]</scope>
    <source>
        <strain evidence="2">AM13 / DSM 14728</strain>
    </source>
</reference>
<evidence type="ECO:0000313" key="1">
    <source>
        <dbReference type="EMBL" id="CCO25157.1"/>
    </source>
</evidence>
<evidence type="ECO:0000313" key="2">
    <source>
        <dbReference type="Proteomes" id="UP000010808"/>
    </source>
</evidence>
<dbReference type="HOGENOM" id="CLU_3250489_0_0_7"/>
<organism evidence="1 2">
    <name type="scientific">Maridesulfovibrio hydrothermalis AM13 = DSM 14728</name>
    <dbReference type="NCBI Taxonomy" id="1121451"/>
    <lineage>
        <taxon>Bacteria</taxon>
        <taxon>Pseudomonadati</taxon>
        <taxon>Thermodesulfobacteriota</taxon>
        <taxon>Desulfovibrionia</taxon>
        <taxon>Desulfovibrionales</taxon>
        <taxon>Desulfovibrionaceae</taxon>
        <taxon>Maridesulfovibrio</taxon>
    </lineage>
</organism>
<protein>
    <submittedName>
        <fullName evidence="1">Uncharacterized protein</fullName>
    </submittedName>
</protein>
<dbReference type="EMBL" id="FO203522">
    <property type="protein sequence ID" value="CCO25157.1"/>
    <property type="molecule type" value="Genomic_DNA"/>
</dbReference>
<gene>
    <name evidence="1" type="ORF">DESAM_22890</name>
</gene>
<dbReference type="Proteomes" id="UP000010808">
    <property type="component" value="Chromosome"/>
</dbReference>
<dbReference type="STRING" id="1121451.DESAM_22890"/>
<sequence length="42" mass="5232">MVRQTKHYTLTKRHANTVNVLKHIKNEYYYNKIDNHRDIYIV</sequence>
<proteinExistence type="predicted"/>
<name>L0RFZ4_9BACT</name>
<dbReference type="KEGG" id="dhy:DESAM_22890"/>
<keyword evidence="2" id="KW-1185">Reference proteome</keyword>
<accession>L0RFZ4</accession>
<dbReference type="AlphaFoldDB" id="L0RFZ4"/>